<accession>A0ABY5MPF8</accession>
<dbReference type="InterPro" id="IPR027463">
    <property type="entry name" value="AcrB_DN_DC_subdom"/>
</dbReference>
<evidence type="ECO:0000313" key="2">
    <source>
        <dbReference type="EMBL" id="UUP19834.1"/>
    </source>
</evidence>
<dbReference type="Gene3D" id="1.20.1640.10">
    <property type="entry name" value="Multidrug efflux transporter AcrB transmembrane domain"/>
    <property type="match status" value="2"/>
</dbReference>
<feature type="transmembrane region" description="Helical" evidence="1">
    <location>
        <begin position="975"/>
        <end position="1004"/>
    </location>
</feature>
<keyword evidence="3" id="KW-1185">Reference proteome</keyword>
<dbReference type="SUPFAM" id="SSF82714">
    <property type="entry name" value="Multidrug efflux transporter AcrB TolC docking domain, DN and DC subdomains"/>
    <property type="match status" value="2"/>
</dbReference>
<feature type="transmembrane region" description="Helical" evidence="1">
    <location>
        <begin position="336"/>
        <end position="354"/>
    </location>
</feature>
<feature type="transmembrane region" description="Helical" evidence="1">
    <location>
        <begin position="950"/>
        <end position="969"/>
    </location>
</feature>
<dbReference type="InterPro" id="IPR001036">
    <property type="entry name" value="Acrflvin-R"/>
</dbReference>
<keyword evidence="1" id="KW-0472">Membrane</keyword>
<feature type="transmembrane region" description="Helical" evidence="1">
    <location>
        <begin position="523"/>
        <end position="543"/>
    </location>
</feature>
<feature type="transmembrane region" description="Helical" evidence="1">
    <location>
        <begin position="460"/>
        <end position="486"/>
    </location>
</feature>
<feature type="transmembrane region" description="Helical" evidence="1">
    <location>
        <begin position="389"/>
        <end position="413"/>
    </location>
</feature>
<feature type="transmembrane region" description="Helical" evidence="1">
    <location>
        <begin position="908"/>
        <end position="929"/>
    </location>
</feature>
<dbReference type="PRINTS" id="PR00702">
    <property type="entry name" value="ACRIFLAVINRP"/>
</dbReference>
<evidence type="ECO:0000256" key="1">
    <source>
        <dbReference type="SAM" id="Phobius"/>
    </source>
</evidence>
<dbReference type="Pfam" id="PF00873">
    <property type="entry name" value="ACR_tran"/>
    <property type="match status" value="1"/>
</dbReference>
<keyword evidence="1" id="KW-1133">Transmembrane helix</keyword>
<dbReference type="PANTHER" id="PTHR32063">
    <property type="match status" value="1"/>
</dbReference>
<gene>
    <name evidence="2" type="primary">mexB</name>
    <name evidence="2" type="ORF">NTH_04349</name>
</gene>
<feature type="transmembrane region" description="Helical" evidence="1">
    <location>
        <begin position="856"/>
        <end position="875"/>
    </location>
</feature>
<dbReference type="PANTHER" id="PTHR32063:SF18">
    <property type="entry name" value="CATION EFFLUX SYSTEM PROTEIN"/>
    <property type="match status" value="1"/>
</dbReference>
<proteinExistence type="predicted"/>
<dbReference type="Proteomes" id="UP001342418">
    <property type="component" value="Plasmid p1536_1"/>
</dbReference>
<feature type="transmembrane region" description="Helical" evidence="1">
    <location>
        <begin position="12"/>
        <end position="30"/>
    </location>
</feature>
<organism evidence="2 3">
    <name type="scientific">Nitratireductor thuwali</name>
    <dbReference type="NCBI Taxonomy" id="2267699"/>
    <lineage>
        <taxon>Bacteria</taxon>
        <taxon>Pseudomonadati</taxon>
        <taxon>Pseudomonadota</taxon>
        <taxon>Alphaproteobacteria</taxon>
        <taxon>Hyphomicrobiales</taxon>
        <taxon>Phyllobacteriaceae</taxon>
        <taxon>Nitratireductor</taxon>
    </lineage>
</organism>
<protein>
    <submittedName>
        <fullName evidence="2">Multidrug resistance protein MexB</fullName>
    </submittedName>
</protein>
<dbReference type="SUPFAM" id="SSF82866">
    <property type="entry name" value="Multidrug efflux transporter AcrB transmembrane domain"/>
    <property type="match status" value="2"/>
</dbReference>
<dbReference type="Gene3D" id="3.30.2090.10">
    <property type="entry name" value="Multidrug efflux transporter AcrB TolC docking domain, DN and DC subdomains"/>
    <property type="match status" value="2"/>
</dbReference>
<dbReference type="SUPFAM" id="SSF82693">
    <property type="entry name" value="Multidrug efflux transporter AcrB pore domain, PN1, PN2, PC1 and PC2 subdomains"/>
    <property type="match status" value="3"/>
</dbReference>
<dbReference type="Gene3D" id="3.30.70.1320">
    <property type="entry name" value="Multidrug efflux transporter AcrB pore domain like"/>
    <property type="match status" value="1"/>
</dbReference>
<feature type="transmembrane region" description="Helical" evidence="1">
    <location>
        <begin position="882"/>
        <end position="902"/>
    </location>
</feature>
<geneLocation type="plasmid" evidence="2 3">
    <name>p1536_1</name>
</geneLocation>
<dbReference type="Gene3D" id="3.30.70.1430">
    <property type="entry name" value="Multidrug efflux transporter AcrB pore domain"/>
    <property type="match status" value="2"/>
</dbReference>
<dbReference type="RefSeq" id="WP_338532032.1">
    <property type="nucleotide sequence ID" value="NZ_CP030942.1"/>
</dbReference>
<evidence type="ECO:0000313" key="3">
    <source>
        <dbReference type="Proteomes" id="UP001342418"/>
    </source>
</evidence>
<feature type="transmembrane region" description="Helical" evidence="1">
    <location>
        <begin position="434"/>
        <end position="454"/>
    </location>
</feature>
<reference evidence="2 3" key="1">
    <citation type="submission" date="2018-07" db="EMBL/GenBank/DDBJ databases">
        <title>Genome sequence of Nitratireductor thuwali#1536.</title>
        <authorList>
            <person name="Michoud G."/>
            <person name="Merlino G."/>
            <person name="Sefrji F.O."/>
            <person name="Daffonchio D."/>
        </authorList>
    </citation>
    <scope>NUCLEOTIDE SEQUENCE [LARGE SCALE GENOMIC DNA]</scope>
    <source>
        <strain evidence="2 3">Nit1536</strain>
        <plasmid evidence="2 3">p1536_1</plasmid>
    </source>
</reference>
<keyword evidence="1" id="KW-0812">Transmembrane</keyword>
<dbReference type="EMBL" id="CP030942">
    <property type="protein sequence ID" value="UUP19834.1"/>
    <property type="molecule type" value="Genomic_DNA"/>
</dbReference>
<dbReference type="Gene3D" id="3.30.70.1440">
    <property type="entry name" value="Multidrug efflux transporter AcrB pore domain"/>
    <property type="match status" value="1"/>
</dbReference>
<name>A0ABY5MPF8_9HYPH</name>
<sequence>MQIARTAIDRPIYTWIVILFCLFGGIWGLSSVGRLEDPAFTLKSAIVVTQYPGATAEEVEQEVTEVLESAVQQMSQLDFVTSKSMPGVSELQVEIKSTYDGEEIPQIWDELRRKVGDAQSNLPQGAGPSMVNDDFGDVFGLFYAITAPGFSDADKRSISSFLRRELLTVPGVAKVTTAGEPTETIYLEISNEKLTRFGIPIEQVVNTIQSENAVEQAGAVRIGDKRVRISLQPSFDSVAAIEALRVGQPGTTEQISLLDIATIVRAPTEVPDHIIHFNGEDAFTLAVAGVADTNIVEVGKAVDAKLAELSPRIPLGVEISPIYQQHEVVEKAISDFMVNLVMSVAIVIGVLCLFMGWRMGIVVGVTLLLTVLGTVMFMAIFSIEMERISLGALIIAMGMLVDNAIVIAEGMLINMQRGMSAREGAGDAASRTQIPLLGATVIGIMAFAGIGLSPDATGEFLFSLFAVIGISLLLSWVLAITVTPLFGHYLLKPGSGDADADPYKGAIYGGYRGLLRGALRAKAVTIVALIALTGASFYGFGMVRQQFFPDSNTPIFYVNYTLPQGADIRATERDMGEIEKIILEKPGVKAVSTFVGRGASRFMLTYAPEQPNPAYGQFIVEMEERDQIDALAADLRDELGVAFPQAEIRTERLVFGPGGGAKIEARFSGSDPAELRRLADEAITIMKESGALIDIRQNWRQRELVLAPRLNEERARISGVGRGDVAQTLAFATTGIRSGTYREGDEVIPIVARPPADERLDVTRLEDRLIWSSGQMAFVPITQIVESFDTEPQEVLIRRRDRVRTLTVQADPAGDLTAVDAHNAVRARIEAIPLQTGYHLEWGGEYENSGEAQESLGRQLPLSFLVMLVISVLLFGRLRQPLIIWLVVPMAVCGVVAGLLFTGLPFTFTALLGLLSLSGMLMKNGIVLVEEIDAQIATGMPRDKALVDASVSRLRPVFLAAVTTVLGMLPLLSDAFFASMAVTIMGGLAFATVLTMIAVPVLYASFFRIRLARKTAGDEMPDAAVPEGA</sequence>
<keyword evidence="2" id="KW-0614">Plasmid</keyword>
<feature type="transmembrane region" description="Helical" evidence="1">
    <location>
        <begin position="361"/>
        <end position="383"/>
    </location>
</feature>